<dbReference type="AlphaFoldDB" id="A0A931ML86"/>
<keyword evidence="2" id="KW-1185">Reference proteome</keyword>
<reference evidence="1" key="1">
    <citation type="submission" date="2020-11" db="EMBL/GenBank/DDBJ databases">
        <title>Novosphingobium aureum sp. nov., a marine bacterium isolated from sediment of a salt flat.</title>
        <authorList>
            <person name="Yoo Y."/>
            <person name="Kim J.-J."/>
        </authorList>
    </citation>
    <scope>NUCLEOTIDE SEQUENCE</scope>
    <source>
        <strain evidence="1">YJ-S2-02</strain>
    </source>
</reference>
<comment type="caution">
    <text evidence="1">The sequence shown here is derived from an EMBL/GenBank/DDBJ whole genome shotgun (WGS) entry which is preliminary data.</text>
</comment>
<dbReference type="EMBL" id="JADZGI010000001">
    <property type="protein sequence ID" value="MBH0113229.1"/>
    <property type="molecule type" value="Genomic_DNA"/>
</dbReference>
<sequence>MNARDAWRQVYRLHRGGLRDHALLSQAIAATGETWRGPWTVPVASRMVDHVQRRADLPLRVTVLNGFGSHNPFRASAAQMDSPGWQREERKRRALIDRLAAAGRLELDAGGYVSGVVT</sequence>
<accession>A0A931ML86</accession>
<evidence type="ECO:0000313" key="1">
    <source>
        <dbReference type="EMBL" id="MBH0113229.1"/>
    </source>
</evidence>
<organism evidence="1 2">
    <name type="scientific">Novosphingobium aureum</name>
    <dbReference type="NCBI Taxonomy" id="2792964"/>
    <lineage>
        <taxon>Bacteria</taxon>
        <taxon>Pseudomonadati</taxon>
        <taxon>Pseudomonadota</taxon>
        <taxon>Alphaproteobacteria</taxon>
        <taxon>Sphingomonadales</taxon>
        <taxon>Sphingomonadaceae</taxon>
        <taxon>Novosphingobium</taxon>
    </lineage>
</organism>
<protein>
    <submittedName>
        <fullName evidence="1">Uncharacterized protein</fullName>
    </submittedName>
</protein>
<proteinExistence type="predicted"/>
<gene>
    <name evidence="1" type="ORF">I5E68_09750</name>
</gene>
<dbReference type="Proteomes" id="UP000617634">
    <property type="component" value="Unassembled WGS sequence"/>
</dbReference>
<evidence type="ECO:0000313" key="2">
    <source>
        <dbReference type="Proteomes" id="UP000617634"/>
    </source>
</evidence>
<dbReference type="RefSeq" id="WP_197163291.1">
    <property type="nucleotide sequence ID" value="NZ_JADZGI010000001.1"/>
</dbReference>
<name>A0A931ML86_9SPHN</name>